<evidence type="ECO:0000256" key="16">
    <source>
        <dbReference type="ARBA" id="ARBA00049902"/>
    </source>
</evidence>
<evidence type="ECO:0000259" key="18">
    <source>
        <dbReference type="Pfam" id="PF00905"/>
    </source>
</evidence>
<comment type="catalytic activity">
    <reaction evidence="16">
        <text>[GlcNAc-(1-&gt;4)-Mur2Ac(oyl-L-Ala-gamma-D-Glu-L-Lys-D-Ala-D-Ala)](n)-di-trans,octa-cis-undecaprenyl diphosphate + beta-D-GlcNAc-(1-&gt;4)-Mur2Ac(oyl-L-Ala-gamma-D-Glu-L-Lys-D-Ala-D-Ala)-di-trans,octa-cis-undecaprenyl diphosphate = [GlcNAc-(1-&gt;4)-Mur2Ac(oyl-L-Ala-gamma-D-Glu-L-Lys-D-Ala-D-Ala)](n+1)-di-trans,octa-cis-undecaprenyl diphosphate + di-trans,octa-cis-undecaprenyl diphosphate + H(+)</text>
        <dbReference type="Rhea" id="RHEA:23708"/>
        <dbReference type="Rhea" id="RHEA-COMP:9602"/>
        <dbReference type="Rhea" id="RHEA-COMP:9603"/>
        <dbReference type="ChEBI" id="CHEBI:15378"/>
        <dbReference type="ChEBI" id="CHEBI:58405"/>
        <dbReference type="ChEBI" id="CHEBI:60033"/>
        <dbReference type="ChEBI" id="CHEBI:78435"/>
        <dbReference type="EC" id="2.4.99.28"/>
    </reaction>
</comment>
<dbReference type="SUPFAM" id="SSF53955">
    <property type="entry name" value="Lysozyme-like"/>
    <property type="match status" value="1"/>
</dbReference>
<dbReference type="InterPro" id="IPR036950">
    <property type="entry name" value="PBP_transglycosylase"/>
</dbReference>
<keyword evidence="5" id="KW-0121">Carboxypeptidase</keyword>
<evidence type="ECO:0000256" key="9">
    <source>
        <dbReference type="ARBA" id="ARBA00022801"/>
    </source>
</evidence>
<evidence type="ECO:0000256" key="3">
    <source>
        <dbReference type="ARBA" id="ARBA00007739"/>
    </source>
</evidence>
<dbReference type="InterPro" id="IPR012338">
    <property type="entry name" value="Beta-lactam/transpept-like"/>
</dbReference>
<evidence type="ECO:0000313" key="20">
    <source>
        <dbReference type="EMBL" id="OGZ27895.1"/>
    </source>
</evidence>
<dbReference type="GO" id="GO:0006508">
    <property type="term" value="P:proteolysis"/>
    <property type="evidence" value="ECO:0007669"/>
    <property type="project" value="UniProtKB-KW"/>
</dbReference>
<evidence type="ECO:0000256" key="6">
    <source>
        <dbReference type="ARBA" id="ARBA00022670"/>
    </source>
</evidence>
<comment type="caution">
    <text evidence="20">The sequence shown here is derived from an EMBL/GenBank/DDBJ whole genome shotgun (WGS) entry which is preliminary data.</text>
</comment>
<gene>
    <name evidence="20" type="ORF">A3F95_00195</name>
</gene>
<evidence type="ECO:0000256" key="13">
    <source>
        <dbReference type="ARBA" id="ARBA00023268"/>
    </source>
</evidence>
<protein>
    <submittedName>
        <fullName evidence="20">Uncharacterized protein</fullName>
    </submittedName>
</protein>
<dbReference type="InterPro" id="IPR001264">
    <property type="entry name" value="Glyco_trans_51"/>
</dbReference>
<dbReference type="Gene3D" id="1.10.3810.10">
    <property type="entry name" value="Biosynthetic peptidoglycan transglycosylase-like"/>
    <property type="match status" value="1"/>
</dbReference>
<evidence type="ECO:0000256" key="1">
    <source>
        <dbReference type="ARBA" id="ARBA00004236"/>
    </source>
</evidence>
<evidence type="ECO:0000313" key="21">
    <source>
        <dbReference type="Proteomes" id="UP000179122"/>
    </source>
</evidence>
<evidence type="ECO:0000259" key="19">
    <source>
        <dbReference type="Pfam" id="PF00912"/>
    </source>
</evidence>
<keyword evidence="11" id="KW-0573">Peptidoglycan synthesis</keyword>
<evidence type="ECO:0000256" key="15">
    <source>
        <dbReference type="ARBA" id="ARBA00034000"/>
    </source>
</evidence>
<keyword evidence="12 17" id="KW-0472">Membrane</keyword>
<keyword evidence="17" id="KW-0812">Transmembrane</keyword>
<dbReference type="GO" id="GO:0008360">
    <property type="term" value="P:regulation of cell shape"/>
    <property type="evidence" value="ECO:0007669"/>
    <property type="project" value="UniProtKB-KW"/>
</dbReference>
<evidence type="ECO:0000256" key="10">
    <source>
        <dbReference type="ARBA" id="ARBA00022960"/>
    </source>
</evidence>
<dbReference type="FunFam" id="1.10.3810.10:FF:000001">
    <property type="entry name" value="Penicillin-binding protein 1A"/>
    <property type="match status" value="1"/>
</dbReference>
<dbReference type="Proteomes" id="UP000179122">
    <property type="component" value="Unassembled WGS sequence"/>
</dbReference>
<keyword evidence="7" id="KW-0328">Glycosyltransferase</keyword>
<keyword evidence="8" id="KW-0808">Transferase</keyword>
<keyword evidence="17" id="KW-1133">Transmembrane helix</keyword>
<evidence type="ECO:0000256" key="4">
    <source>
        <dbReference type="ARBA" id="ARBA00022475"/>
    </source>
</evidence>
<keyword evidence="14" id="KW-0961">Cell wall biogenesis/degradation</keyword>
<name>A0A1G2EQ20_9BACT</name>
<dbReference type="Gene3D" id="3.40.710.10">
    <property type="entry name" value="DD-peptidase/beta-lactamase superfamily"/>
    <property type="match status" value="1"/>
</dbReference>
<keyword evidence="6" id="KW-0645">Protease</keyword>
<keyword evidence="10" id="KW-0133">Cell shape</keyword>
<keyword evidence="13" id="KW-0511">Multifunctional enzyme</keyword>
<dbReference type="GO" id="GO:0009002">
    <property type="term" value="F:serine-type D-Ala-D-Ala carboxypeptidase activity"/>
    <property type="evidence" value="ECO:0007669"/>
    <property type="project" value="UniProtKB-EC"/>
</dbReference>
<feature type="domain" description="Glycosyl transferase family 51" evidence="19">
    <location>
        <begin position="71"/>
        <end position="241"/>
    </location>
</feature>
<dbReference type="GO" id="GO:0008658">
    <property type="term" value="F:penicillin binding"/>
    <property type="evidence" value="ECO:0007669"/>
    <property type="project" value="InterPro"/>
</dbReference>
<organism evidence="20 21">
    <name type="scientific">Candidatus Nealsonbacteria bacterium RIFCSPLOWO2_12_FULL_39_31</name>
    <dbReference type="NCBI Taxonomy" id="1801676"/>
    <lineage>
        <taxon>Bacteria</taxon>
        <taxon>Candidatus Nealsoniibacteriota</taxon>
    </lineage>
</organism>
<dbReference type="NCBIfam" id="TIGR02074">
    <property type="entry name" value="PBP_1a_fam"/>
    <property type="match status" value="1"/>
</dbReference>
<feature type="domain" description="Penicillin-binding protein transpeptidase" evidence="18">
    <location>
        <begin position="333"/>
        <end position="604"/>
    </location>
</feature>
<reference evidence="20 21" key="1">
    <citation type="journal article" date="2016" name="Nat. Commun.">
        <title>Thousands of microbial genomes shed light on interconnected biogeochemical processes in an aquifer system.</title>
        <authorList>
            <person name="Anantharaman K."/>
            <person name="Brown C.T."/>
            <person name="Hug L.A."/>
            <person name="Sharon I."/>
            <person name="Castelle C.J."/>
            <person name="Probst A.J."/>
            <person name="Thomas B.C."/>
            <person name="Singh A."/>
            <person name="Wilkins M.J."/>
            <person name="Karaoz U."/>
            <person name="Brodie E.L."/>
            <person name="Williams K.H."/>
            <person name="Hubbard S.S."/>
            <person name="Banfield J.F."/>
        </authorList>
    </citation>
    <scope>NUCLEOTIDE SEQUENCE [LARGE SCALE GENOMIC DNA]</scope>
</reference>
<evidence type="ECO:0000256" key="11">
    <source>
        <dbReference type="ARBA" id="ARBA00022984"/>
    </source>
</evidence>
<dbReference type="GO" id="GO:0008955">
    <property type="term" value="F:peptidoglycan glycosyltransferase activity"/>
    <property type="evidence" value="ECO:0007669"/>
    <property type="project" value="UniProtKB-EC"/>
</dbReference>
<comment type="similarity">
    <text evidence="2">In the C-terminal section; belongs to the transpeptidase family.</text>
</comment>
<proteinExistence type="inferred from homology"/>
<dbReference type="GO" id="GO:0071555">
    <property type="term" value="P:cell wall organization"/>
    <property type="evidence" value="ECO:0007669"/>
    <property type="project" value="UniProtKB-KW"/>
</dbReference>
<evidence type="ECO:0000256" key="8">
    <source>
        <dbReference type="ARBA" id="ARBA00022679"/>
    </source>
</evidence>
<dbReference type="GO" id="GO:0005886">
    <property type="term" value="C:plasma membrane"/>
    <property type="evidence" value="ECO:0007669"/>
    <property type="project" value="UniProtKB-SubCell"/>
</dbReference>
<evidence type="ECO:0000256" key="7">
    <source>
        <dbReference type="ARBA" id="ARBA00022676"/>
    </source>
</evidence>
<dbReference type="InterPro" id="IPR001460">
    <property type="entry name" value="PCN-bd_Tpept"/>
</dbReference>
<evidence type="ECO:0000256" key="2">
    <source>
        <dbReference type="ARBA" id="ARBA00007090"/>
    </source>
</evidence>
<evidence type="ECO:0000256" key="17">
    <source>
        <dbReference type="SAM" id="Phobius"/>
    </source>
</evidence>
<evidence type="ECO:0000256" key="14">
    <source>
        <dbReference type="ARBA" id="ARBA00023316"/>
    </source>
</evidence>
<comment type="similarity">
    <text evidence="3">In the N-terminal section; belongs to the glycosyltransferase 51 family.</text>
</comment>
<dbReference type="AlphaFoldDB" id="A0A1G2EQ20"/>
<comment type="catalytic activity">
    <reaction evidence="15">
        <text>Preferential cleavage: (Ac)2-L-Lys-D-Ala-|-D-Ala. Also transpeptidation of peptidyl-alanyl moieties that are N-acyl substituents of D-alanine.</text>
        <dbReference type="EC" id="3.4.16.4"/>
    </reaction>
</comment>
<evidence type="ECO:0000256" key="12">
    <source>
        <dbReference type="ARBA" id="ARBA00023136"/>
    </source>
</evidence>
<dbReference type="GO" id="GO:0030288">
    <property type="term" value="C:outer membrane-bounded periplasmic space"/>
    <property type="evidence" value="ECO:0007669"/>
    <property type="project" value="TreeGrafter"/>
</dbReference>
<comment type="subcellular location">
    <subcellularLocation>
        <location evidence="1">Cell membrane</location>
    </subcellularLocation>
</comment>
<dbReference type="EMBL" id="MHML01000002">
    <property type="protein sequence ID" value="OGZ27895.1"/>
    <property type="molecule type" value="Genomic_DNA"/>
</dbReference>
<dbReference type="GO" id="GO:0009252">
    <property type="term" value="P:peptidoglycan biosynthetic process"/>
    <property type="evidence" value="ECO:0007669"/>
    <property type="project" value="UniProtKB-KW"/>
</dbReference>
<accession>A0A1G2EQ20</accession>
<dbReference type="PANTHER" id="PTHR32282:SF11">
    <property type="entry name" value="PENICILLIN-BINDING PROTEIN 1B"/>
    <property type="match status" value="1"/>
</dbReference>
<dbReference type="Pfam" id="PF00912">
    <property type="entry name" value="Transgly"/>
    <property type="match status" value="1"/>
</dbReference>
<dbReference type="InterPro" id="IPR050396">
    <property type="entry name" value="Glycosyltr_51/Transpeptidase"/>
</dbReference>
<dbReference type="InterPro" id="IPR023346">
    <property type="entry name" value="Lysozyme-like_dom_sf"/>
</dbReference>
<dbReference type="Pfam" id="PF00905">
    <property type="entry name" value="Transpeptidase"/>
    <property type="match status" value="1"/>
</dbReference>
<feature type="transmembrane region" description="Helical" evidence="17">
    <location>
        <begin position="21"/>
        <end position="42"/>
    </location>
</feature>
<dbReference type="SUPFAM" id="SSF56601">
    <property type="entry name" value="beta-lactamase/transpeptidase-like"/>
    <property type="match status" value="1"/>
</dbReference>
<sequence>MSKKNKRGVGGSNLFKIFIKLFIIAIFLLSGGFALWASSLSVPELDSLEKRKITRSTKIYDRTGKILLYDVHENIQRTIVSFSEISRNVKNAAVAIEDADFYKHKGIKPWSIARAILINLGAFEFKQGGSTITQQVVKNSILTSEKKISRKLKEWVLALKLERKFSKEKILELYLNESPYGGSIYGIEEASNMFFAKNSAELTLAESAYLAALPQAPTFYSPYGNNKNKLEERKNLVLQRMFENSFITKDEYDSALEEFVGFKPQRDIGINAPHFVFFVIEYLENKYGRRAVEEKGFKVITTLDFELQKKAEEIIFKYAHENEEKFNAENAGLVAIDPKTGQILVMVGSRDYFDEEIDGNFNVAINANRQPGSAFKPFVYATAFSKGYTPETTVFNLKTQFQTTCAPENLTSDDGCYSPENYDGVFGGPISFRNALAQSVNIPAVKALYLAGLQDSLRTAKDMGIKSLSNINRYGLTLVLGGGEVSLLDMTSAYGVFANEGMRNEPVSILQIEDGEGNIIEKFSQKNERIIQKNTALQISDILSDEDARAPAFGRHSYLYFENRDIAVKTGTTNDYRDAWIIGYGPNISVGAWVGNNNNSPMEKKVAGFIVAPMWNAFMNEVLLITNDEKFKKPNDTSLSELKPVLKGEWRGGIEYVIDKISGKLATEHTPDETKEEKVLTDIHSILYWVDKKNPNGENPKNPEEDPQFKFWEYPVNKWKEENG</sequence>
<feature type="non-terminal residue" evidence="20">
    <location>
        <position position="724"/>
    </location>
</feature>
<evidence type="ECO:0000256" key="5">
    <source>
        <dbReference type="ARBA" id="ARBA00022645"/>
    </source>
</evidence>
<keyword evidence="9" id="KW-0378">Hydrolase</keyword>
<dbReference type="PANTHER" id="PTHR32282">
    <property type="entry name" value="BINDING PROTEIN TRANSPEPTIDASE, PUTATIVE-RELATED"/>
    <property type="match status" value="1"/>
</dbReference>
<keyword evidence="4" id="KW-1003">Cell membrane</keyword>